<dbReference type="STRING" id="394096.DB31_7177"/>
<gene>
    <name evidence="2" type="ORF">DB31_7177</name>
</gene>
<dbReference type="Proteomes" id="UP000028725">
    <property type="component" value="Unassembled WGS sequence"/>
</dbReference>
<evidence type="ECO:0000313" key="2">
    <source>
        <dbReference type="EMBL" id="KFE67940.1"/>
    </source>
</evidence>
<comment type="caution">
    <text evidence="2">The sequence shown here is derived from an EMBL/GenBank/DDBJ whole genome shotgun (WGS) entry which is preliminary data.</text>
</comment>
<reference evidence="2 3" key="1">
    <citation type="submission" date="2014-04" db="EMBL/GenBank/DDBJ databases">
        <title>Genome assembly of Hyalangium minutum DSM 14724.</title>
        <authorList>
            <person name="Sharma G."/>
            <person name="Subramanian S."/>
        </authorList>
    </citation>
    <scope>NUCLEOTIDE SEQUENCE [LARGE SCALE GENOMIC DNA]</scope>
    <source>
        <strain evidence="2 3">DSM 14724</strain>
    </source>
</reference>
<dbReference type="AlphaFoldDB" id="A0A085WJS7"/>
<dbReference type="Gene3D" id="2.60.40.10">
    <property type="entry name" value="Immunoglobulins"/>
    <property type="match status" value="1"/>
</dbReference>
<feature type="region of interest" description="Disordered" evidence="1">
    <location>
        <begin position="266"/>
        <end position="326"/>
    </location>
</feature>
<dbReference type="OrthoDB" id="5379060at2"/>
<dbReference type="PATRIC" id="fig|394096.3.peg.3220"/>
<name>A0A085WJS7_9BACT</name>
<dbReference type="RefSeq" id="WP_044188308.1">
    <property type="nucleotide sequence ID" value="NZ_JMCB01000006.1"/>
</dbReference>
<dbReference type="InterPro" id="IPR013783">
    <property type="entry name" value="Ig-like_fold"/>
</dbReference>
<evidence type="ECO:0000256" key="1">
    <source>
        <dbReference type="SAM" id="MobiDB-lite"/>
    </source>
</evidence>
<dbReference type="EMBL" id="JMCB01000006">
    <property type="protein sequence ID" value="KFE67940.1"/>
    <property type="molecule type" value="Genomic_DNA"/>
</dbReference>
<organism evidence="2 3">
    <name type="scientific">Hyalangium minutum</name>
    <dbReference type="NCBI Taxonomy" id="394096"/>
    <lineage>
        <taxon>Bacteria</taxon>
        <taxon>Pseudomonadati</taxon>
        <taxon>Myxococcota</taxon>
        <taxon>Myxococcia</taxon>
        <taxon>Myxococcales</taxon>
        <taxon>Cystobacterineae</taxon>
        <taxon>Archangiaceae</taxon>
        <taxon>Hyalangium</taxon>
    </lineage>
</organism>
<evidence type="ECO:0000313" key="3">
    <source>
        <dbReference type="Proteomes" id="UP000028725"/>
    </source>
</evidence>
<accession>A0A085WJS7</accession>
<feature type="compositionally biased region" description="Acidic residues" evidence="1">
    <location>
        <begin position="298"/>
        <end position="326"/>
    </location>
</feature>
<proteinExistence type="predicted"/>
<dbReference type="Pfam" id="PF09136">
    <property type="entry name" value="Glucodextran_B"/>
    <property type="match status" value="1"/>
</dbReference>
<keyword evidence="3" id="KW-1185">Reference proteome</keyword>
<protein>
    <submittedName>
        <fullName evidence="2">Putative signal peptide protein</fullName>
    </submittedName>
</protein>
<sequence length="326" mass="34913">MLPVFLALLLTQTPHENPRQQGVPIGTGTKLAKVTLTAPTGGWTVDRMMLVEGTISDTTIDPVVVSINGDRYLMRTFNGRFSRKFPAASGKNIVTVMATNQAGTARSQVTAYAQIPPVPLKTILTSDTEGVYTDLHVYEPTNDSVTKTAEGLTMDGKKMAHVYWADTSSPTGGTFFLNEQGGDFDQPAYGPYLYIHRAPPQGIYLIATNYWPSGDKAHTLATLNVALFEGTPGEVRRMVRIPLATPGTTRVLAWINITGENQAEVYVPSQDPKPTGASWPKNLDEVAKNVSSGNSGDYGDEGGYEGEGEGYEGSEGEGEGSSEGGD</sequence>